<keyword evidence="8" id="KW-0408">Iron</keyword>
<feature type="domain" description="MYND-type" evidence="12">
    <location>
        <begin position="305"/>
        <end position="347"/>
    </location>
</feature>
<dbReference type="SUPFAM" id="SSF144232">
    <property type="entry name" value="HIT/MYND zinc finger-like"/>
    <property type="match status" value="1"/>
</dbReference>
<comment type="cofactor">
    <cofactor evidence="1">
        <name>L-ascorbate</name>
        <dbReference type="ChEBI" id="CHEBI:38290"/>
    </cofactor>
</comment>
<evidence type="ECO:0000256" key="9">
    <source>
        <dbReference type="PROSITE-ProRule" id="PRU00023"/>
    </source>
</evidence>
<dbReference type="Gene3D" id="3.40.50.300">
    <property type="entry name" value="P-loop containing nucleotide triphosphate hydrolases"/>
    <property type="match status" value="1"/>
</dbReference>
<organism evidence="14 15">
    <name type="scientific">Perkinsus olseni</name>
    <name type="common">Perkinsus atlanticus</name>
    <dbReference type="NCBI Taxonomy" id="32597"/>
    <lineage>
        <taxon>Eukaryota</taxon>
        <taxon>Sar</taxon>
        <taxon>Alveolata</taxon>
        <taxon>Perkinsozoa</taxon>
        <taxon>Perkinsea</taxon>
        <taxon>Perkinsida</taxon>
        <taxon>Perkinsidae</taxon>
        <taxon>Perkinsus</taxon>
    </lineage>
</organism>
<keyword evidence="3 10" id="KW-0863">Zinc-finger</keyword>
<dbReference type="GO" id="GO:0005524">
    <property type="term" value="F:ATP binding"/>
    <property type="evidence" value="ECO:0007669"/>
    <property type="project" value="InterPro"/>
</dbReference>
<dbReference type="PROSITE" id="PS50865">
    <property type="entry name" value="ZF_MYND_2"/>
    <property type="match status" value="1"/>
</dbReference>
<sequence>TLSEALGVVVDVEHVFAHAQAASFLDYVEELAATKTATAMAVKSGVKKKSKKLDPFMSACQAGSVLHLYTPEEIREKGVSLTDRFGSSPFHYAAGAGQLEVCKALLAVGGDPFYCDNKSGRNALHWAARNGRVGMIDWLLVDCGLPVDSETKDGTTPLQLACWGGFPAMCDVLVARGADVHHVNKWGCIVTHFAALSGQLETVKWCSTVLEPEELARGNDQGHTAFHKAAYGGHKDICDWLLAFDVFKRLRTAADVRGQTPAILARKGGHDELAKFLDEWASRVKARAVELMVAEEKMTTVFFPCAYCGATSRQRPHPFTCSRCLDVKYCSKDHQLRHWKEAHRVECRGAGGKKPTLAEQVANLRLAMLAHAEKTRSISAEIAKAGAERDRILQDVSTASEAVEKIAEQKRNAEREVAAAQSELKSKSREIEMCLSMMGGHYDSGYEASSEWGDPPTLTAGQAASLAEGLADRGWAFVDDFIDMTAVEKMRTCWLDRYSTGTGDFERGRMGGGRSGQNIKYIEEGSRGDFVRWLSPQDDDCPVGYKWLRAGMDLLVQGLARNCRCAALEGVDTVVAQSSMVAIYPAARGGNGVGSRYIRHIDNPIGDGRILTVMVYLNPAGWSLDSHGGALRVFHAMEDGSEVATDICPSGGRLLVFLSDRVPHEVLPVTGALHRVAITTWYMDFAARARATCEEPSLAETEKLRNEMARMGRSGSGKTALCSAIQAAAAAETAWETHTIDLLECSRESAAYSNSLGHFIETIEDRYKPVSHHNSVVVLEGWSDLRSEEAMAVEAVLEHLPSGGCPVCLAPVISKEDAPAFVDGYVELGPLDDAQRSDFFSRCLPSCAARTAVDLTEGMLVCDLASVYRFASLKAIDGGRDRPHCADVLRAVAQLQRKASDVPPVLAGRPCICDGKATESVMVLSCPLEEFFGSKPQISLLKDSVVSKFGPGLPRQFQSILITGASGSGKTYLSNLLARAIGARSVLRLKASDILSSLVGASEAKLAKVLTNIRREPGPFAILIDDVESLAPADVAGVSGTVQRLLVTLIQYGIDDAGWGLLVMTTVDAAAVHSRLRRKCLEVRLDPTLDPITAERLYQKSAPNLPMPTARLGFLTPAEIVWKAREAACDAVRMKVGDAAFNDLCNVSS</sequence>
<dbReference type="GO" id="GO:0016887">
    <property type="term" value="F:ATP hydrolysis activity"/>
    <property type="evidence" value="ECO:0007669"/>
    <property type="project" value="InterPro"/>
</dbReference>
<dbReference type="InterPro" id="IPR006620">
    <property type="entry name" value="Pro_4_hyd_alph"/>
</dbReference>
<dbReference type="PROSITE" id="PS01360">
    <property type="entry name" value="ZF_MYND_1"/>
    <property type="match status" value="1"/>
</dbReference>
<dbReference type="Pfam" id="PF12796">
    <property type="entry name" value="Ank_2"/>
    <property type="match status" value="2"/>
</dbReference>
<dbReference type="GO" id="GO:0008270">
    <property type="term" value="F:zinc ion binding"/>
    <property type="evidence" value="ECO:0007669"/>
    <property type="project" value="UniProtKB-KW"/>
</dbReference>
<dbReference type="PROSITE" id="PS50088">
    <property type="entry name" value="ANK_REPEAT"/>
    <property type="match status" value="3"/>
</dbReference>
<keyword evidence="6" id="KW-0223">Dioxygenase</keyword>
<evidence type="ECO:0000256" key="10">
    <source>
        <dbReference type="PROSITE-ProRule" id="PRU00134"/>
    </source>
</evidence>
<dbReference type="Proteomes" id="UP000574390">
    <property type="component" value="Unassembled WGS sequence"/>
</dbReference>
<dbReference type="InterPro" id="IPR002893">
    <property type="entry name" value="Znf_MYND"/>
</dbReference>
<protein>
    <submittedName>
        <fullName evidence="14">Uncharacterized protein</fullName>
    </submittedName>
</protein>
<dbReference type="PANTHER" id="PTHR12907:SF26">
    <property type="entry name" value="HIF PROLYL HYDROXYLASE, ISOFORM C"/>
    <property type="match status" value="1"/>
</dbReference>
<evidence type="ECO:0000256" key="5">
    <source>
        <dbReference type="ARBA" id="ARBA00022896"/>
    </source>
</evidence>
<dbReference type="InterPro" id="IPR044862">
    <property type="entry name" value="Pro_4_hyd_alph_FE2OG_OXY"/>
</dbReference>
<dbReference type="AlphaFoldDB" id="A0A7J6R0R3"/>
<dbReference type="InterPro" id="IPR027417">
    <property type="entry name" value="P-loop_NTPase"/>
</dbReference>
<feature type="non-terminal residue" evidence="14">
    <location>
        <position position="1"/>
    </location>
</feature>
<gene>
    <name evidence="14" type="ORF">FOZ62_011642</name>
</gene>
<evidence type="ECO:0000313" key="15">
    <source>
        <dbReference type="Proteomes" id="UP000574390"/>
    </source>
</evidence>
<feature type="repeat" description="ANK" evidence="9">
    <location>
        <begin position="85"/>
        <end position="117"/>
    </location>
</feature>
<dbReference type="SMART" id="SM00248">
    <property type="entry name" value="ANK"/>
    <property type="match status" value="4"/>
</dbReference>
<dbReference type="GO" id="GO:0008198">
    <property type="term" value="F:ferrous iron binding"/>
    <property type="evidence" value="ECO:0007669"/>
    <property type="project" value="TreeGrafter"/>
</dbReference>
<keyword evidence="7" id="KW-0560">Oxidoreductase</keyword>
<dbReference type="InterPro" id="IPR003593">
    <property type="entry name" value="AAA+_ATPase"/>
</dbReference>
<dbReference type="PROSITE" id="PS50297">
    <property type="entry name" value="ANK_REP_REGION"/>
    <property type="match status" value="2"/>
</dbReference>
<dbReference type="GO" id="GO:0031543">
    <property type="term" value="F:peptidyl-proline dioxygenase activity"/>
    <property type="evidence" value="ECO:0007669"/>
    <property type="project" value="TreeGrafter"/>
</dbReference>
<evidence type="ECO:0000256" key="8">
    <source>
        <dbReference type="ARBA" id="ARBA00023004"/>
    </source>
</evidence>
<dbReference type="InterPro" id="IPR051559">
    <property type="entry name" value="HIF_prolyl_hydroxylases"/>
</dbReference>
<dbReference type="Gene3D" id="6.10.140.2220">
    <property type="match status" value="1"/>
</dbReference>
<evidence type="ECO:0000259" key="13">
    <source>
        <dbReference type="PROSITE" id="PS51471"/>
    </source>
</evidence>
<dbReference type="Gene3D" id="2.60.120.620">
    <property type="entry name" value="q2cbj1_9rhob like domain"/>
    <property type="match status" value="1"/>
</dbReference>
<evidence type="ECO:0000256" key="6">
    <source>
        <dbReference type="ARBA" id="ARBA00022964"/>
    </source>
</evidence>
<evidence type="ECO:0000256" key="1">
    <source>
        <dbReference type="ARBA" id="ARBA00001961"/>
    </source>
</evidence>
<keyword evidence="5" id="KW-0847">Vitamin C</keyword>
<dbReference type="Gene3D" id="1.25.40.20">
    <property type="entry name" value="Ankyrin repeat-containing domain"/>
    <property type="match status" value="3"/>
</dbReference>
<keyword evidence="2" id="KW-0479">Metal-binding</keyword>
<keyword evidence="4" id="KW-0862">Zinc</keyword>
<dbReference type="SUPFAM" id="SSF52540">
    <property type="entry name" value="P-loop containing nucleoside triphosphate hydrolases"/>
    <property type="match status" value="1"/>
</dbReference>
<dbReference type="GO" id="GO:0031418">
    <property type="term" value="F:L-ascorbic acid binding"/>
    <property type="evidence" value="ECO:0007669"/>
    <property type="project" value="UniProtKB-KW"/>
</dbReference>
<comment type="caution">
    <text evidence="14">The sequence shown here is derived from an EMBL/GenBank/DDBJ whole genome shotgun (WGS) entry which is preliminary data.</text>
</comment>
<feature type="coiled-coil region" evidence="11">
    <location>
        <begin position="396"/>
        <end position="430"/>
    </location>
</feature>
<dbReference type="GO" id="GO:0071456">
    <property type="term" value="P:cellular response to hypoxia"/>
    <property type="evidence" value="ECO:0007669"/>
    <property type="project" value="TreeGrafter"/>
</dbReference>
<evidence type="ECO:0000256" key="2">
    <source>
        <dbReference type="ARBA" id="ARBA00022723"/>
    </source>
</evidence>
<dbReference type="InterPro" id="IPR005123">
    <property type="entry name" value="Oxoglu/Fe-dep_dioxygenase_dom"/>
</dbReference>
<dbReference type="SMART" id="SM00702">
    <property type="entry name" value="P4Hc"/>
    <property type="match status" value="1"/>
</dbReference>
<dbReference type="PANTHER" id="PTHR12907">
    <property type="entry name" value="EGL NINE HOMOLOG-RELATED"/>
    <property type="match status" value="1"/>
</dbReference>
<dbReference type="Pfam" id="PF01753">
    <property type="entry name" value="zf-MYND"/>
    <property type="match status" value="1"/>
</dbReference>
<evidence type="ECO:0000256" key="11">
    <source>
        <dbReference type="SAM" id="Coils"/>
    </source>
</evidence>
<feature type="repeat" description="ANK" evidence="9">
    <location>
        <begin position="119"/>
        <end position="152"/>
    </location>
</feature>
<evidence type="ECO:0000256" key="4">
    <source>
        <dbReference type="ARBA" id="ARBA00022833"/>
    </source>
</evidence>
<dbReference type="Pfam" id="PF13640">
    <property type="entry name" value="2OG-FeII_Oxy_3"/>
    <property type="match status" value="1"/>
</dbReference>
<keyword evidence="9" id="KW-0040">ANK repeat</keyword>
<evidence type="ECO:0000256" key="3">
    <source>
        <dbReference type="ARBA" id="ARBA00022771"/>
    </source>
</evidence>
<dbReference type="Pfam" id="PF00004">
    <property type="entry name" value="AAA"/>
    <property type="match status" value="1"/>
</dbReference>
<name>A0A7J6R0R3_PEROL</name>
<dbReference type="EMBL" id="JABANM010025720">
    <property type="protein sequence ID" value="KAF4714147.1"/>
    <property type="molecule type" value="Genomic_DNA"/>
</dbReference>
<keyword evidence="11" id="KW-0175">Coiled coil</keyword>
<reference evidence="14 15" key="1">
    <citation type="submission" date="2020-04" db="EMBL/GenBank/DDBJ databases">
        <title>Perkinsus olseni comparative genomics.</title>
        <authorList>
            <person name="Bogema D.R."/>
        </authorList>
    </citation>
    <scope>NUCLEOTIDE SEQUENCE [LARGE SCALE GENOMIC DNA]</scope>
    <source>
        <strain evidence="14">ATCC PRA-205</strain>
    </source>
</reference>
<dbReference type="InterPro" id="IPR002110">
    <property type="entry name" value="Ankyrin_rpt"/>
</dbReference>
<evidence type="ECO:0000256" key="7">
    <source>
        <dbReference type="ARBA" id="ARBA00023002"/>
    </source>
</evidence>
<dbReference type="SUPFAM" id="SSF48403">
    <property type="entry name" value="Ankyrin repeat"/>
    <property type="match status" value="1"/>
</dbReference>
<dbReference type="InterPro" id="IPR036770">
    <property type="entry name" value="Ankyrin_rpt-contain_sf"/>
</dbReference>
<proteinExistence type="predicted"/>
<evidence type="ECO:0000259" key="12">
    <source>
        <dbReference type="PROSITE" id="PS50865"/>
    </source>
</evidence>
<accession>A0A7J6R0R3</accession>
<dbReference type="InterPro" id="IPR003959">
    <property type="entry name" value="ATPase_AAA_core"/>
</dbReference>
<feature type="domain" description="Fe2OG dioxygenase" evidence="13">
    <location>
        <begin position="575"/>
        <end position="684"/>
    </location>
</feature>
<dbReference type="PROSITE" id="PS51471">
    <property type="entry name" value="FE2OG_OXY"/>
    <property type="match status" value="1"/>
</dbReference>
<evidence type="ECO:0000313" key="14">
    <source>
        <dbReference type="EMBL" id="KAF4714147.1"/>
    </source>
</evidence>
<dbReference type="SMART" id="SM00382">
    <property type="entry name" value="AAA"/>
    <property type="match status" value="1"/>
</dbReference>
<feature type="repeat" description="ANK" evidence="9">
    <location>
        <begin position="153"/>
        <end position="185"/>
    </location>
</feature>